<feature type="region of interest" description="Disordered" evidence="1">
    <location>
        <begin position="96"/>
        <end position="117"/>
    </location>
</feature>
<evidence type="ECO:0000313" key="2">
    <source>
        <dbReference type="EMBL" id="VDL92145.1"/>
    </source>
</evidence>
<dbReference type="EMBL" id="UYSU01033392">
    <property type="protein sequence ID" value="VDL92145.1"/>
    <property type="molecule type" value="Genomic_DNA"/>
</dbReference>
<evidence type="ECO:0000313" key="3">
    <source>
        <dbReference type="Proteomes" id="UP000275846"/>
    </source>
</evidence>
<sequence length="206" mass="23612">MYFTFEGTMYEQIRGTLMGLLLSSFIAKAVLQKLETLVFANYRPTFWTQFVDDTFVIIKRKMIEEFHSILNSVFPDIQFTMEAKINNQLPFLDTAGDRNRPSTGFNHSESFDETESPLPRVNYVGETEKRLQTRVTEHVWAVRRMDPLFLVAEHCANSGQTFAFQNAKILGRGNDRVTRETIEAWHMEPTSINPSRSLPGPPGVAD</sequence>
<evidence type="ECO:0000313" key="4">
    <source>
        <dbReference type="WBParaSite" id="SSLN_0000594701-mRNA-1"/>
    </source>
</evidence>
<dbReference type="PANTHER" id="PTHR21301:SF10">
    <property type="entry name" value="REVERSE TRANSCRIPTASE DOMAIN-CONTAINING PROTEIN"/>
    <property type="match status" value="1"/>
</dbReference>
<reference evidence="2 3" key="2">
    <citation type="submission" date="2018-11" db="EMBL/GenBank/DDBJ databases">
        <authorList>
            <consortium name="Pathogen Informatics"/>
        </authorList>
    </citation>
    <scope>NUCLEOTIDE SEQUENCE [LARGE SCALE GENOMIC DNA]</scope>
    <source>
        <strain evidence="2 3">NST_G2</strain>
    </source>
</reference>
<keyword evidence="3" id="KW-1185">Reference proteome</keyword>
<dbReference type="WBParaSite" id="SSLN_0000594701-mRNA-1">
    <property type="protein sequence ID" value="SSLN_0000594701-mRNA-1"/>
    <property type="gene ID" value="SSLN_0000594701"/>
</dbReference>
<evidence type="ECO:0000256" key="1">
    <source>
        <dbReference type="SAM" id="MobiDB-lite"/>
    </source>
</evidence>
<dbReference type="AlphaFoldDB" id="A0A183SNG2"/>
<name>A0A183SNG2_SCHSO</name>
<dbReference type="OrthoDB" id="10018421at2759"/>
<organism evidence="4">
    <name type="scientific">Schistocephalus solidus</name>
    <name type="common">Tapeworm</name>
    <dbReference type="NCBI Taxonomy" id="70667"/>
    <lineage>
        <taxon>Eukaryota</taxon>
        <taxon>Metazoa</taxon>
        <taxon>Spiralia</taxon>
        <taxon>Lophotrochozoa</taxon>
        <taxon>Platyhelminthes</taxon>
        <taxon>Cestoda</taxon>
        <taxon>Eucestoda</taxon>
        <taxon>Diphyllobothriidea</taxon>
        <taxon>Diphyllobothriidae</taxon>
        <taxon>Schistocephalus</taxon>
    </lineage>
</organism>
<reference evidence="4" key="1">
    <citation type="submission" date="2016-06" db="UniProtKB">
        <authorList>
            <consortium name="WormBaseParasite"/>
        </authorList>
    </citation>
    <scope>IDENTIFICATION</scope>
</reference>
<dbReference type="Proteomes" id="UP000275846">
    <property type="component" value="Unassembled WGS sequence"/>
</dbReference>
<accession>A0A183SNG2</accession>
<dbReference type="PANTHER" id="PTHR21301">
    <property type="entry name" value="REVERSE TRANSCRIPTASE"/>
    <property type="match status" value="1"/>
</dbReference>
<proteinExistence type="predicted"/>
<gene>
    <name evidence="2" type="ORF">SSLN_LOCUS5760</name>
</gene>
<protein>
    <submittedName>
        <fullName evidence="4">Reverse transcriptase domain-containing protein</fullName>
    </submittedName>
</protein>